<feature type="region of interest" description="Disordered" evidence="2">
    <location>
        <begin position="378"/>
        <end position="399"/>
    </location>
</feature>
<evidence type="ECO:0000313" key="5">
    <source>
        <dbReference type="Proteomes" id="UP000678545"/>
    </source>
</evidence>
<dbReference type="InterPro" id="IPR036291">
    <property type="entry name" value="NAD(P)-bd_dom_sf"/>
</dbReference>
<organism evidence="4 5">
    <name type="scientific">Undibacterium fentianense</name>
    <dbReference type="NCBI Taxonomy" id="2828728"/>
    <lineage>
        <taxon>Bacteria</taxon>
        <taxon>Pseudomonadati</taxon>
        <taxon>Pseudomonadota</taxon>
        <taxon>Betaproteobacteria</taxon>
        <taxon>Burkholderiales</taxon>
        <taxon>Oxalobacteraceae</taxon>
        <taxon>Undibacterium</taxon>
    </lineage>
</organism>
<comment type="caution">
    <text evidence="4">The sequence shown here is derived from an EMBL/GenBank/DDBJ whole genome shotgun (WGS) entry which is preliminary data.</text>
</comment>
<dbReference type="InterPro" id="IPR006151">
    <property type="entry name" value="Shikm_DH/Glu-tRNA_Rdtase"/>
</dbReference>
<protein>
    <recommendedName>
        <fullName evidence="3">Quinate/shikimate 5-dehydrogenase/glutamyl-tRNA reductase domain-containing protein</fullName>
    </recommendedName>
</protein>
<gene>
    <name evidence="4" type="ORF">KDM90_15530</name>
</gene>
<evidence type="ECO:0000259" key="3">
    <source>
        <dbReference type="Pfam" id="PF01488"/>
    </source>
</evidence>
<accession>A0A941IG46</accession>
<dbReference type="Gene3D" id="3.40.50.720">
    <property type="entry name" value="NAD(P)-binding Rossmann-like Domain"/>
    <property type="match status" value="1"/>
</dbReference>
<evidence type="ECO:0000256" key="2">
    <source>
        <dbReference type="SAM" id="MobiDB-lite"/>
    </source>
</evidence>
<dbReference type="Pfam" id="PF01488">
    <property type="entry name" value="Shikimate_DH"/>
    <property type="match status" value="1"/>
</dbReference>
<keyword evidence="5" id="KW-1185">Reference proteome</keyword>
<keyword evidence="1" id="KW-0521">NADP</keyword>
<reference evidence="4" key="1">
    <citation type="submission" date="2021-04" db="EMBL/GenBank/DDBJ databases">
        <title>novel species isolated from subtropical streams in China.</title>
        <authorList>
            <person name="Lu H."/>
        </authorList>
    </citation>
    <scope>NUCLEOTIDE SEQUENCE</scope>
    <source>
        <strain evidence="4">FT137W</strain>
    </source>
</reference>
<name>A0A941IG46_9BURK</name>
<dbReference type="RefSeq" id="WP_212676554.1">
    <property type="nucleotide sequence ID" value="NZ_JAGSPJ010000007.1"/>
</dbReference>
<dbReference type="EMBL" id="JAGSPJ010000007">
    <property type="protein sequence ID" value="MBR7801421.1"/>
    <property type="molecule type" value="Genomic_DNA"/>
</dbReference>
<sequence>MFATLLVTLWRWTLALLDWRCHWRVICGRPTIDVVIITNVRDPQEKHLFWGKWAPKHGHSNGARIYLHGVAGRVRGIYSTAEELLTKSGRQLAKQQFIQAVKWADRRGAKVVLLAASTKRLFGRDGAELKALFPHMLFTIGDNGTALLLCQDIMNALNKAQLTTESRILVIGPYGILGTEVTKYLLKQGFDVAGFGTNPTLLHEFSSNFPIQLSSNIEDFGKVDAVIACTHSTQAKLNAKSIEQLRRTDRKLLVIDVAEPANLDATTYAQCQHAVVRQDAGNAWSPELGFVLGKISSDMLNLAPNSVFGCFAESMALYHAIYRQHQHTLLNQNWFQVNRLNSAILSYNFEHLDVMAAPAYCFGEKVFDFSLEGHPNKRGADAPPSLANVESKHGRYATT</sequence>
<dbReference type="SUPFAM" id="SSF51735">
    <property type="entry name" value="NAD(P)-binding Rossmann-fold domains"/>
    <property type="match status" value="1"/>
</dbReference>
<evidence type="ECO:0000256" key="1">
    <source>
        <dbReference type="ARBA" id="ARBA00022857"/>
    </source>
</evidence>
<proteinExistence type="predicted"/>
<dbReference type="Proteomes" id="UP000678545">
    <property type="component" value="Unassembled WGS sequence"/>
</dbReference>
<evidence type="ECO:0000313" key="4">
    <source>
        <dbReference type="EMBL" id="MBR7801421.1"/>
    </source>
</evidence>
<dbReference type="AlphaFoldDB" id="A0A941IG46"/>
<feature type="domain" description="Quinate/shikimate 5-dehydrogenase/glutamyl-tRNA reductase" evidence="3">
    <location>
        <begin position="158"/>
        <end position="267"/>
    </location>
</feature>